<dbReference type="SUPFAM" id="SSF69318">
    <property type="entry name" value="Integrin alpha N-terminal domain"/>
    <property type="match status" value="3"/>
</dbReference>
<dbReference type="EMBL" id="NQXA01000003">
    <property type="protein sequence ID" value="PHQ29836.1"/>
    <property type="molecule type" value="Genomic_DNA"/>
</dbReference>
<dbReference type="Proteomes" id="UP000229433">
    <property type="component" value="Unassembled WGS sequence"/>
</dbReference>
<accession>A0A2G1VSU5</accession>
<dbReference type="RefSeq" id="WP_099645678.1">
    <property type="nucleotide sequence ID" value="NZ_KZ319289.1"/>
</dbReference>
<dbReference type="PANTHER" id="PTHR16026">
    <property type="entry name" value="CARTILAGE ACIDIC PROTEIN 1"/>
    <property type="match status" value="1"/>
</dbReference>
<dbReference type="Pfam" id="PF13517">
    <property type="entry name" value="FG-GAP_3"/>
    <property type="match status" value="4"/>
</dbReference>
<evidence type="ECO:0000259" key="2">
    <source>
        <dbReference type="Pfam" id="PF07593"/>
    </source>
</evidence>
<feature type="domain" description="ASPIC/UnbV" evidence="2">
    <location>
        <begin position="526"/>
        <end position="593"/>
    </location>
</feature>
<dbReference type="AlphaFoldDB" id="A0A2G1VSU5"/>
<dbReference type="Pfam" id="PF07593">
    <property type="entry name" value="UnbV_ASPIC"/>
    <property type="match status" value="1"/>
</dbReference>
<dbReference type="Gene3D" id="2.130.10.130">
    <property type="entry name" value="Integrin alpha, N-terminal"/>
    <property type="match status" value="4"/>
</dbReference>
<dbReference type="InterPro" id="IPR013517">
    <property type="entry name" value="FG-GAP"/>
</dbReference>
<dbReference type="PANTHER" id="PTHR16026:SF0">
    <property type="entry name" value="CARTILAGE ACIDIC PROTEIN 1"/>
    <property type="match status" value="1"/>
</dbReference>
<evidence type="ECO:0000313" key="4">
    <source>
        <dbReference type="Proteomes" id="UP000229433"/>
    </source>
</evidence>
<evidence type="ECO:0000313" key="3">
    <source>
        <dbReference type="EMBL" id="PHQ29836.1"/>
    </source>
</evidence>
<organism evidence="3 4">
    <name type="scientific">Leeuwenhoekiella nanhaiensis</name>
    <dbReference type="NCBI Taxonomy" id="1655491"/>
    <lineage>
        <taxon>Bacteria</taxon>
        <taxon>Pseudomonadati</taxon>
        <taxon>Bacteroidota</taxon>
        <taxon>Flavobacteriia</taxon>
        <taxon>Flavobacteriales</taxon>
        <taxon>Flavobacteriaceae</taxon>
        <taxon>Leeuwenhoekiella</taxon>
    </lineage>
</organism>
<sequence>MKFLSTILCLFLLLSCSKDPELNYRFKSLSSEQSGITFKNMLTNKPEWNALNYLYFYTGSGVAAGDFNNDGLEDLYFVSNQEEDHLYINKGNLQFENTAAVSGIEASQGWSTGVTTVDINADGLLDIYVSRLGKHMSMRGTNLLYVNQGANDSGIPIFKEQAAAFGLDLIGFNHQAAFFDYDLDGDLDAYILQYSVDPSSIYVDSKKRLERDSLAGGRLYRNDEMQFVDVSESAGIYSSAIGFGLGVAVSDVNDDGWPDLYVSNDFFENDYFYINQQDGTFKDYFQTHPEAFPHTSNFSMGNDIADLNNDLHLDILTLDMLPDDLETRITSESDIGYRQYKSFLDMNYHPQFIRNGLHYNDGTMHFKDLSFMAGVAATDWSWAGLIADLDNDGLKDIFITSGIYGATNDKDFVNFLNTDISPGIISENMKPEDLRFVDRLPQKKTPDYIYKNQSGIGFEEMSGDWYEKTNSFSSGAVYSDLDNDGDLDLVINKVNESAEILINTASADGTHYLKLQFKGKDKNTLGIGAKVFAYAQDLKLRQEHFLSRGYISGIAPGLHLGLGSQSKLDSLVVVYPDKTYQTLTDVAANQTLTLDQREASGDFYTRKVRKNPGLLVNGKSPVDFKHQENWFNAFDFEPLIPFMLTNQGPKMSSADINGDGLKDLVIAGGKGQSTKVYLQQEDGSFTQDAQPGLERFSSIEGIVPVLTDTDADGDADLIVGYGGNEADAYNISRPLLYFRNTKGKFTRDTLNFKGISLNASAIAAADYDGDGDTDLFVAAAAVPGKFGFTPKHYLFKNDGTGNFQEAERTEFLQQAGQLMDAKWTDVDGDNRPDLITAGYWTGIQIYRNKPEGFQLLKDEELTGSTGFWNCLEIADLNNDGRPDIIAGNWGLNSLWQADAEQPIRLYLQDFSGNGATLPVVTYFHNDTETPFNSKNELVKQIPQINKKYLSFQDFAKASVTDIFGAEKLNSALKLEVNTLASCYFINTEKGFVKYQLPAEAQASSIHAILADDVNNDGYTDLITGGNFYQLNLRLGRLDASTGNLLLNTGKGRFQDSPVPAKVYGEVRDLLKIKERLGTERFLFSVNNDSIALWQKPKR</sequence>
<proteinExistence type="predicted"/>
<dbReference type="InterPro" id="IPR011519">
    <property type="entry name" value="UnbV_ASPIC"/>
</dbReference>
<reference evidence="3 4" key="1">
    <citation type="submission" date="2017-08" db="EMBL/GenBank/DDBJ databases">
        <title>The whole genome shortgun sequences of strain Leeuwenhoekiella nanhaiensis G18 from the South China Sea.</title>
        <authorList>
            <person name="Liu Q."/>
        </authorList>
    </citation>
    <scope>NUCLEOTIDE SEQUENCE [LARGE SCALE GENOMIC DNA]</scope>
    <source>
        <strain evidence="3 4">G18</strain>
    </source>
</reference>
<dbReference type="OrthoDB" id="9816120at2"/>
<keyword evidence="1" id="KW-0732">Signal</keyword>
<evidence type="ECO:0000256" key="1">
    <source>
        <dbReference type="ARBA" id="ARBA00022729"/>
    </source>
</evidence>
<gene>
    <name evidence="3" type="ORF">CJ305_07660</name>
</gene>
<dbReference type="PROSITE" id="PS51257">
    <property type="entry name" value="PROKAR_LIPOPROTEIN"/>
    <property type="match status" value="1"/>
</dbReference>
<keyword evidence="4" id="KW-1185">Reference proteome</keyword>
<comment type="caution">
    <text evidence="3">The sequence shown here is derived from an EMBL/GenBank/DDBJ whole genome shotgun (WGS) entry which is preliminary data.</text>
</comment>
<name>A0A2G1VSU5_9FLAO</name>
<dbReference type="InterPro" id="IPR027039">
    <property type="entry name" value="Crtac1"/>
</dbReference>
<protein>
    <recommendedName>
        <fullName evidence="2">ASPIC/UnbV domain-containing protein</fullName>
    </recommendedName>
</protein>
<dbReference type="InterPro" id="IPR028994">
    <property type="entry name" value="Integrin_alpha_N"/>
</dbReference>